<protein>
    <recommendedName>
        <fullName evidence="2">NodB homology domain-containing protein</fullName>
    </recommendedName>
</protein>
<dbReference type="InterPro" id="IPR011330">
    <property type="entry name" value="Glyco_hydro/deAcase_b/a-brl"/>
</dbReference>
<keyword evidence="1" id="KW-0732">Signal</keyword>
<evidence type="ECO:0000313" key="4">
    <source>
        <dbReference type="Proteomes" id="UP001499979"/>
    </source>
</evidence>
<dbReference type="EMBL" id="BAAAJE010000030">
    <property type="protein sequence ID" value="GAA1164003.1"/>
    <property type="molecule type" value="Genomic_DNA"/>
</dbReference>
<evidence type="ECO:0000256" key="1">
    <source>
        <dbReference type="SAM" id="SignalP"/>
    </source>
</evidence>
<feature type="domain" description="NodB homology" evidence="2">
    <location>
        <begin position="36"/>
        <end position="218"/>
    </location>
</feature>
<gene>
    <name evidence="3" type="ORF">GCM10009606_47160</name>
</gene>
<sequence>MRFLLVALLAVLLLPAPSALAAPAVPAAPMRPCSRGLVALTFDDGPLATVTPRVVRLLERLEVPATFFMVGNRVAAHPELVRLVDRAGFAIGNHTWEHTDLTTQTPAAARHALMSTRRALLDAGVTPTDLARPPYGAIDDRVRRVMASLDLVPTLWTVDSRDWTGLSARQIARGVVGAVRPHRTNVVLQHDGVTNSPATLEALPAEIRTLQKRGYCFASLDESGDPTPPVPVATVVPDRERITEGDRVRLTIRLDRPTTRVTPVRTAGETVRVPAGRQVGHGWFRAPQDRVDEGPEDVRLYEDTVVRVLDDDPHPVVSLSAGSVTASPLLPVSAPVVVRLDRQRDRPTRVVVRSDLAPARVVVPAYARQATGSITVPPGAPKQRVREVPLHANGARATLTIRPPEQTYAEAARAAVAGFAWPVIRLTPLL</sequence>
<dbReference type="SUPFAM" id="SSF88713">
    <property type="entry name" value="Glycoside hydrolase/deacetylase"/>
    <property type="match status" value="1"/>
</dbReference>
<evidence type="ECO:0000313" key="3">
    <source>
        <dbReference type="EMBL" id="GAA1164003.1"/>
    </source>
</evidence>
<evidence type="ECO:0000259" key="2">
    <source>
        <dbReference type="PROSITE" id="PS51677"/>
    </source>
</evidence>
<dbReference type="PROSITE" id="PS51677">
    <property type="entry name" value="NODB"/>
    <property type="match status" value="1"/>
</dbReference>
<accession>A0ABN1URN4</accession>
<dbReference type="Proteomes" id="UP001499979">
    <property type="component" value="Unassembled WGS sequence"/>
</dbReference>
<keyword evidence="4" id="KW-1185">Reference proteome</keyword>
<proteinExistence type="predicted"/>
<comment type="caution">
    <text evidence="3">The sequence shown here is derived from an EMBL/GenBank/DDBJ whole genome shotgun (WGS) entry which is preliminary data.</text>
</comment>
<feature type="signal peptide" evidence="1">
    <location>
        <begin position="1"/>
        <end position="21"/>
    </location>
</feature>
<dbReference type="PANTHER" id="PTHR10587:SF137">
    <property type="entry name" value="4-DEOXY-4-FORMAMIDO-L-ARABINOSE-PHOSPHOUNDECAPRENOL DEFORMYLASE ARND-RELATED"/>
    <property type="match status" value="1"/>
</dbReference>
<dbReference type="RefSeq" id="WP_343910859.1">
    <property type="nucleotide sequence ID" value="NZ_BAAAJE010000030.1"/>
</dbReference>
<feature type="chain" id="PRO_5047355313" description="NodB homology domain-containing protein" evidence="1">
    <location>
        <begin position="22"/>
        <end position="430"/>
    </location>
</feature>
<dbReference type="PANTHER" id="PTHR10587">
    <property type="entry name" value="GLYCOSYL TRANSFERASE-RELATED"/>
    <property type="match status" value="1"/>
</dbReference>
<dbReference type="Pfam" id="PF01522">
    <property type="entry name" value="Polysacc_deac_1"/>
    <property type="match status" value="1"/>
</dbReference>
<name>A0ABN1URN4_9ACTN</name>
<dbReference type="InterPro" id="IPR050248">
    <property type="entry name" value="Polysacc_deacetylase_ArnD"/>
</dbReference>
<reference evidence="3 4" key="1">
    <citation type="journal article" date="2019" name="Int. J. Syst. Evol. Microbiol.">
        <title>The Global Catalogue of Microorganisms (GCM) 10K type strain sequencing project: providing services to taxonomists for standard genome sequencing and annotation.</title>
        <authorList>
            <consortium name="The Broad Institute Genomics Platform"/>
            <consortium name="The Broad Institute Genome Sequencing Center for Infectious Disease"/>
            <person name="Wu L."/>
            <person name="Ma J."/>
        </authorList>
    </citation>
    <scope>NUCLEOTIDE SEQUENCE [LARGE SCALE GENOMIC DNA]</scope>
    <source>
        <strain evidence="3 4">JCM 11813</strain>
    </source>
</reference>
<dbReference type="Gene3D" id="3.20.20.370">
    <property type="entry name" value="Glycoside hydrolase/deacetylase"/>
    <property type="match status" value="1"/>
</dbReference>
<dbReference type="CDD" id="cd10917">
    <property type="entry name" value="CE4_NodB_like_6s_7s"/>
    <property type="match status" value="1"/>
</dbReference>
<dbReference type="InterPro" id="IPR002509">
    <property type="entry name" value="NODB_dom"/>
</dbReference>
<organism evidence="3 4">
    <name type="scientific">Nocardioides aquiterrae</name>
    <dbReference type="NCBI Taxonomy" id="203799"/>
    <lineage>
        <taxon>Bacteria</taxon>
        <taxon>Bacillati</taxon>
        <taxon>Actinomycetota</taxon>
        <taxon>Actinomycetes</taxon>
        <taxon>Propionibacteriales</taxon>
        <taxon>Nocardioidaceae</taxon>
        <taxon>Nocardioides</taxon>
    </lineage>
</organism>